<feature type="compositionally biased region" description="Low complexity" evidence="1">
    <location>
        <begin position="13"/>
        <end position="33"/>
    </location>
</feature>
<keyword evidence="3" id="KW-1185">Reference proteome</keyword>
<accession>A0ABV5JUI4</accession>
<protein>
    <submittedName>
        <fullName evidence="2">Uncharacterized protein</fullName>
    </submittedName>
</protein>
<name>A0ABV5JUI4_9ACTN</name>
<comment type="caution">
    <text evidence="2">The sequence shown here is derived from an EMBL/GenBank/DDBJ whole genome shotgun (WGS) entry which is preliminary data.</text>
</comment>
<evidence type="ECO:0000256" key="1">
    <source>
        <dbReference type="SAM" id="MobiDB-lite"/>
    </source>
</evidence>
<dbReference type="EMBL" id="JBHMDY010000031">
    <property type="protein sequence ID" value="MFB9261384.1"/>
    <property type="molecule type" value="Genomic_DNA"/>
</dbReference>
<feature type="region of interest" description="Disordered" evidence="1">
    <location>
        <begin position="1"/>
        <end position="52"/>
    </location>
</feature>
<reference evidence="2 3" key="1">
    <citation type="submission" date="2024-09" db="EMBL/GenBank/DDBJ databases">
        <authorList>
            <person name="Sun Q."/>
            <person name="Mori K."/>
        </authorList>
    </citation>
    <scope>NUCLEOTIDE SEQUENCE [LARGE SCALE GENOMIC DNA]</scope>
    <source>
        <strain evidence="2 3">CCM 7659</strain>
    </source>
</reference>
<evidence type="ECO:0000313" key="3">
    <source>
        <dbReference type="Proteomes" id="UP001589700"/>
    </source>
</evidence>
<evidence type="ECO:0000313" key="2">
    <source>
        <dbReference type="EMBL" id="MFB9261384.1"/>
    </source>
</evidence>
<dbReference type="Proteomes" id="UP001589700">
    <property type="component" value="Unassembled WGS sequence"/>
</dbReference>
<gene>
    <name evidence="2" type="ORF">ACFFVD_16485</name>
</gene>
<organism evidence="2 3">
    <name type="scientific">Dietzia aerolata</name>
    <dbReference type="NCBI Taxonomy" id="595984"/>
    <lineage>
        <taxon>Bacteria</taxon>
        <taxon>Bacillati</taxon>
        <taxon>Actinomycetota</taxon>
        <taxon>Actinomycetes</taxon>
        <taxon>Mycobacteriales</taxon>
        <taxon>Dietziaceae</taxon>
        <taxon>Dietzia</taxon>
    </lineage>
</organism>
<dbReference type="RefSeq" id="WP_380024312.1">
    <property type="nucleotide sequence ID" value="NZ_JBHMDY010000031.1"/>
</dbReference>
<feature type="compositionally biased region" description="Basic and acidic residues" evidence="1">
    <location>
        <begin position="166"/>
        <end position="185"/>
    </location>
</feature>
<proteinExistence type="predicted"/>
<feature type="region of interest" description="Disordered" evidence="1">
    <location>
        <begin position="155"/>
        <end position="205"/>
    </location>
</feature>
<sequence>MPTVTEDTAVEGAASSAAPDPAARIRRLLAASPDEPPTGHAPTGAIGAAPDAIPVASPDPTGFLAAALARFDAPVDLRIRGGLGSGRRTLAAALRARQGWRVTVEDIDVLAVPGARPTAAPDVEIVCLRTAPCRHEEAWLRRPRLHPVLVVATVPALPAPDGGPEDNPRDHEQVQEQEQEQRQDQEPDDDTTTNPPPGHRSDSPHWARGLLAVDARTAEHRSVDEVIAFVDRAVDGLAALRVARLEAELERLAVHPEVGELAEAALCAIEF</sequence>